<dbReference type="Proteomes" id="UP000321723">
    <property type="component" value="Unassembled WGS sequence"/>
</dbReference>
<feature type="compositionally biased region" description="Basic residues" evidence="1">
    <location>
        <begin position="35"/>
        <end position="48"/>
    </location>
</feature>
<keyword evidence="5" id="KW-1185">Reference proteome</keyword>
<dbReference type="Proteomes" id="UP000564629">
    <property type="component" value="Unassembled WGS sequence"/>
</dbReference>
<evidence type="ECO:0000256" key="2">
    <source>
        <dbReference type="SAM" id="Phobius"/>
    </source>
</evidence>
<keyword evidence="2" id="KW-0812">Transmembrane</keyword>
<comment type="caution">
    <text evidence="3">The sequence shown here is derived from an EMBL/GenBank/DDBJ whole genome shotgun (WGS) entry which is preliminary data.</text>
</comment>
<proteinExistence type="predicted"/>
<evidence type="ECO:0000313" key="5">
    <source>
        <dbReference type="Proteomes" id="UP000321723"/>
    </source>
</evidence>
<evidence type="ECO:0000313" key="3">
    <source>
        <dbReference type="EMBL" id="GEL48807.1"/>
    </source>
</evidence>
<evidence type="ECO:0000313" key="4">
    <source>
        <dbReference type="EMBL" id="MBB5474795.1"/>
    </source>
</evidence>
<feature type="region of interest" description="Disordered" evidence="1">
    <location>
        <begin position="35"/>
        <end position="58"/>
    </location>
</feature>
<name>A0A511FK78_9CELL</name>
<reference evidence="3 5" key="1">
    <citation type="submission" date="2019-07" db="EMBL/GenBank/DDBJ databases">
        <title>Whole genome shotgun sequence of Cellulomonas hominis NBRC 16055.</title>
        <authorList>
            <person name="Hosoyama A."/>
            <person name="Uohara A."/>
            <person name="Ohji S."/>
            <person name="Ichikawa N."/>
        </authorList>
    </citation>
    <scope>NUCLEOTIDE SEQUENCE [LARGE SCALE GENOMIC DNA]</scope>
    <source>
        <strain evidence="3 5">NBRC 16055</strain>
    </source>
</reference>
<dbReference type="EMBL" id="BJVQ01000112">
    <property type="protein sequence ID" value="GEL48807.1"/>
    <property type="molecule type" value="Genomic_DNA"/>
</dbReference>
<dbReference type="EMBL" id="JACHDN010000001">
    <property type="protein sequence ID" value="MBB5474795.1"/>
    <property type="molecule type" value="Genomic_DNA"/>
</dbReference>
<sequence length="58" mass="6265">MTTAETFDAIIGAFTAIATLAAVVVAVLGIRHEAHARRRAEARRRRRRGGPDPGRARA</sequence>
<accession>A0A511FK78</accession>
<keyword evidence="2" id="KW-0472">Membrane</keyword>
<feature type="transmembrane region" description="Helical" evidence="2">
    <location>
        <begin position="6"/>
        <end position="30"/>
    </location>
</feature>
<gene>
    <name evidence="3" type="ORF">CHO01_39230</name>
    <name evidence="4" type="ORF">HNR08_003531</name>
</gene>
<dbReference type="AlphaFoldDB" id="A0A511FK78"/>
<organism evidence="3 5">
    <name type="scientific">Cellulomonas hominis</name>
    <dbReference type="NCBI Taxonomy" id="156981"/>
    <lineage>
        <taxon>Bacteria</taxon>
        <taxon>Bacillati</taxon>
        <taxon>Actinomycetota</taxon>
        <taxon>Actinomycetes</taxon>
        <taxon>Micrococcales</taxon>
        <taxon>Cellulomonadaceae</taxon>
        <taxon>Cellulomonas</taxon>
    </lineage>
</organism>
<dbReference type="RefSeq" id="WP_183835185.1">
    <property type="nucleotide sequence ID" value="NZ_BJVQ01000112.1"/>
</dbReference>
<reference evidence="4 6" key="2">
    <citation type="submission" date="2020-08" db="EMBL/GenBank/DDBJ databases">
        <title>Sequencing the genomes of 1000 actinobacteria strains.</title>
        <authorList>
            <person name="Klenk H.-P."/>
        </authorList>
    </citation>
    <scope>NUCLEOTIDE SEQUENCE [LARGE SCALE GENOMIC DNA]</scope>
    <source>
        <strain evidence="4 6">DSM 9581</strain>
    </source>
</reference>
<keyword evidence="2" id="KW-1133">Transmembrane helix</keyword>
<evidence type="ECO:0000256" key="1">
    <source>
        <dbReference type="SAM" id="MobiDB-lite"/>
    </source>
</evidence>
<evidence type="ECO:0000313" key="6">
    <source>
        <dbReference type="Proteomes" id="UP000564629"/>
    </source>
</evidence>
<protein>
    <submittedName>
        <fullName evidence="3">Uncharacterized protein</fullName>
    </submittedName>
</protein>